<organism evidence="1 2">
    <name type="scientific">Phormidium nigroviride PCC 7112</name>
    <dbReference type="NCBI Taxonomy" id="179408"/>
    <lineage>
        <taxon>Bacteria</taxon>
        <taxon>Bacillati</taxon>
        <taxon>Cyanobacteriota</taxon>
        <taxon>Cyanophyceae</taxon>
        <taxon>Oscillatoriophycideae</taxon>
        <taxon>Oscillatoriales</taxon>
        <taxon>Oscillatoriaceae</taxon>
        <taxon>Phormidium</taxon>
    </lineage>
</organism>
<dbReference type="HOGENOM" id="CLU_3101639_0_0_3"/>
<gene>
    <name evidence="1" type="ORF">Osc7112_4150</name>
</gene>
<proteinExistence type="predicted"/>
<dbReference type="AlphaFoldDB" id="K9VMM1"/>
<sequence length="51" mass="6066">MGIYRWVGAGLLYCRLLTISVCETRPYDRRLKPQLHLPCVRATRDFKEKEI</sequence>
<dbReference type="Proteomes" id="UP000010478">
    <property type="component" value="Chromosome"/>
</dbReference>
<name>K9VMM1_9CYAN</name>
<dbReference type="EMBL" id="CP003614">
    <property type="protein sequence ID" value="AFZ08475.1"/>
    <property type="molecule type" value="Genomic_DNA"/>
</dbReference>
<keyword evidence="2" id="KW-1185">Reference proteome</keyword>
<evidence type="ECO:0000313" key="1">
    <source>
        <dbReference type="EMBL" id="AFZ08475.1"/>
    </source>
</evidence>
<dbReference type="KEGG" id="oni:Osc7112_4150"/>
<accession>K9VMM1</accession>
<reference evidence="1 2" key="1">
    <citation type="submission" date="2012-05" db="EMBL/GenBank/DDBJ databases">
        <title>Finished chromosome of genome of Oscillatoria sp. PCC 7112.</title>
        <authorList>
            <consortium name="US DOE Joint Genome Institute"/>
            <person name="Gugger M."/>
            <person name="Coursin T."/>
            <person name="Rippka R."/>
            <person name="Tandeau De Marsac N."/>
            <person name="Huntemann M."/>
            <person name="Wei C.-L."/>
            <person name="Han J."/>
            <person name="Detter J.C."/>
            <person name="Han C."/>
            <person name="Tapia R."/>
            <person name="Davenport K."/>
            <person name="Daligault H."/>
            <person name="Erkkila T."/>
            <person name="Gu W."/>
            <person name="Munk A.C.C."/>
            <person name="Teshima H."/>
            <person name="Xu Y."/>
            <person name="Chain P."/>
            <person name="Chen A."/>
            <person name="Krypides N."/>
            <person name="Mavromatis K."/>
            <person name="Markowitz V."/>
            <person name="Szeto E."/>
            <person name="Ivanova N."/>
            <person name="Mikhailova N."/>
            <person name="Ovchinnikova G."/>
            <person name="Pagani I."/>
            <person name="Pati A."/>
            <person name="Goodwin L."/>
            <person name="Peters L."/>
            <person name="Pitluck S."/>
            <person name="Woyke T."/>
            <person name="Kerfeld C."/>
        </authorList>
    </citation>
    <scope>NUCLEOTIDE SEQUENCE [LARGE SCALE GENOMIC DNA]</scope>
    <source>
        <strain evidence="1 2">PCC 7112</strain>
    </source>
</reference>
<protein>
    <submittedName>
        <fullName evidence="1">Uncharacterized protein</fullName>
    </submittedName>
</protein>
<evidence type="ECO:0000313" key="2">
    <source>
        <dbReference type="Proteomes" id="UP000010478"/>
    </source>
</evidence>